<comment type="subcellular location">
    <subcellularLocation>
        <location evidence="1 17">Cell membrane</location>
        <topology evidence="1 17">Multi-pass membrane protein</topology>
    </subcellularLocation>
</comment>
<keyword evidence="19" id="KW-1185">Reference proteome</keyword>
<keyword evidence="12 17" id="KW-0046">Antibiotic resistance</keyword>
<evidence type="ECO:0000256" key="11">
    <source>
        <dbReference type="ARBA" id="ARBA00023136"/>
    </source>
</evidence>
<evidence type="ECO:0000313" key="19">
    <source>
        <dbReference type="Proteomes" id="UP001501444"/>
    </source>
</evidence>
<evidence type="ECO:0000256" key="9">
    <source>
        <dbReference type="ARBA" id="ARBA00022984"/>
    </source>
</evidence>
<feature type="transmembrane region" description="Helical" evidence="17">
    <location>
        <begin position="58"/>
        <end position="79"/>
    </location>
</feature>
<feature type="transmembrane region" description="Helical" evidence="17">
    <location>
        <begin position="137"/>
        <end position="155"/>
    </location>
</feature>
<evidence type="ECO:0000256" key="10">
    <source>
        <dbReference type="ARBA" id="ARBA00022989"/>
    </source>
</evidence>
<dbReference type="HAMAP" id="MF_01006">
    <property type="entry name" value="Undec_diphosphatase"/>
    <property type="match status" value="1"/>
</dbReference>
<evidence type="ECO:0000256" key="14">
    <source>
        <dbReference type="ARBA" id="ARBA00032707"/>
    </source>
</evidence>
<evidence type="ECO:0000256" key="5">
    <source>
        <dbReference type="ARBA" id="ARBA00022475"/>
    </source>
</evidence>
<evidence type="ECO:0000256" key="13">
    <source>
        <dbReference type="ARBA" id="ARBA00023316"/>
    </source>
</evidence>
<dbReference type="PANTHER" id="PTHR30622">
    <property type="entry name" value="UNDECAPRENYL-DIPHOSPHATASE"/>
    <property type="match status" value="1"/>
</dbReference>
<evidence type="ECO:0000313" key="18">
    <source>
        <dbReference type="EMBL" id="GAA2359663.1"/>
    </source>
</evidence>
<keyword evidence="10 17" id="KW-1133">Transmembrane helix</keyword>
<evidence type="ECO:0000256" key="2">
    <source>
        <dbReference type="ARBA" id="ARBA00010621"/>
    </source>
</evidence>
<protein>
    <recommendedName>
        <fullName evidence="4 17">Undecaprenyl-diphosphatase</fullName>
        <ecNumber evidence="3 17">3.6.1.27</ecNumber>
    </recommendedName>
    <alternativeName>
        <fullName evidence="15 17">Bacitracin resistance protein</fullName>
    </alternativeName>
    <alternativeName>
        <fullName evidence="14 17">Undecaprenyl pyrophosphate phosphatase</fullName>
    </alternativeName>
</protein>
<dbReference type="InterPro" id="IPR003824">
    <property type="entry name" value="UppP"/>
</dbReference>
<keyword evidence="11 17" id="KW-0472">Membrane</keyword>
<organism evidence="18 19">
    <name type="scientific">Dactylosporangium salmoneum</name>
    <dbReference type="NCBI Taxonomy" id="53361"/>
    <lineage>
        <taxon>Bacteria</taxon>
        <taxon>Bacillati</taxon>
        <taxon>Actinomycetota</taxon>
        <taxon>Actinomycetes</taxon>
        <taxon>Micromonosporales</taxon>
        <taxon>Micromonosporaceae</taxon>
        <taxon>Dactylosporangium</taxon>
    </lineage>
</organism>
<comment type="caution">
    <text evidence="18">The sequence shown here is derived from an EMBL/GenBank/DDBJ whole genome shotgun (WGS) entry which is preliminary data.</text>
</comment>
<keyword evidence="5 17" id="KW-1003">Cell membrane</keyword>
<keyword evidence="6 17" id="KW-0812">Transmembrane</keyword>
<evidence type="ECO:0000256" key="7">
    <source>
        <dbReference type="ARBA" id="ARBA00022801"/>
    </source>
</evidence>
<dbReference type="PANTHER" id="PTHR30622:SF4">
    <property type="entry name" value="UNDECAPRENYL-DIPHOSPHATASE"/>
    <property type="match status" value="1"/>
</dbReference>
<dbReference type="Pfam" id="PF02673">
    <property type="entry name" value="BacA"/>
    <property type="match status" value="2"/>
</dbReference>
<evidence type="ECO:0000256" key="17">
    <source>
        <dbReference type="HAMAP-Rule" id="MF_01006"/>
    </source>
</evidence>
<proteinExistence type="inferred from homology"/>
<evidence type="ECO:0000256" key="3">
    <source>
        <dbReference type="ARBA" id="ARBA00012374"/>
    </source>
</evidence>
<name>A0ABP5TR99_9ACTN</name>
<feature type="transmembrane region" description="Helical" evidence="17">
    <location>
        <begin position="91"/>
        <end position="110"/>
    </location>
</feature>
<reference evidence="19" key="1">
    <citation type="journal article" date="2019" name="Int. J. Syst. Evol. Microbiol.">
        <title>The Global Catalogue of Microorganisms (GCM) 10K type strain sequencing project: providing services to taxonomists for standard genome sequencing and annotation.</title>
        <authorList>
            <consortium name="The Broad Institute Genomics Platform"/>
            <consortium name="The Broad Institute Genome Sequencing Center for Infectious Disease"/>
            <person name="Wu L."/>
            <person name="Ma J."/>
        </authorList>
    </citation>
    <scope>NUCLEOTIDE SEQUENCE [LARGE SCALE GENOMIC DNA]</scope>
    <source>
        <strain evidence="19">JCM 3272</strain>
    </source>
</reference>
<comment type="miscellaneous">
    <text evidence="17">Bacitracin is thought to be involved in the inhibition of peptidoglycan synthesis by sequestering undecaprenyl diphosphate, thereby reducing the pool of lipid carrier available.</text>
</comment>
<dbReference type="Proteomes" id="UP001501444">
    <property type="component" value="Unassembled WGS sequence"/>
</dbReference>
<dbReference type="RefSeq" id="WP_344615311.1">
    <property type="nucleotide sequence ID" value="NZ_BAAARV010000046.1"/>
</dbReference>
<keyword evidence="13 17" id="KW-0961">Cell wall biogenesis/degradation</keyword>
<keyword evidence="9 17" id="KW-0573">Peptidoglycan synthesis</keyword>
<evidence type="ECO:0000256" key="12">
    <source>
        <dbReference type="ARBA" id="ARBA00023251"/>
    </source>
</evidence>
<evidence type="ECO:0000256" key="4">
    <source>
        <dbReference type="ARBA" id="ARBA00021581"/>
    </source>
</evidence>
<dbReference type="EC" id="3.6.1.27" evidence="3 17"/>
<keyword evidence="7 17" id="KW-0378">Hydrolase</keyword>
<dbReference type="EMBL" id="BAAARV010000046">
    <property type="protein sequence ID" value="GAA2359663.1"/>
    <property type="molecule type" value="Genomic_DNA"/>
</dbReference>
<evidence type="ECO:0000256" key="1">
    <source>
        <dbReference type="ARBA" id="ARBA00004651"/>
    </source>
</evidence>
<sequence>MSKVKPAYVAKPAATTARRDSLSVHPARDHAGPDAWKATDMTYLQAMLIGALQGVTELFPVSSLGHSILIPALLGGSWAHNLDMSAPDSPYLTFLVAVHVATAIALVVFFRRDWTRIVVGLFTSIRSRSITTADQRLGWLLIVATIPVGLAGIGLEHTFRTTLGKPVPAALFLTLNGLVLFIVEQLRARRGQASVASTPTPIPVGPPALHGQSRRSQVYTASGYAGGEAGVSAHGGDAQAALESDQRLSRLGWGEAAAIGAAQILALFPGISRSGSTMAAGLIRGLSHEDTARFAFLLATPVIAAAGLLKLPELASPAGHAILGQVLAGSLVAGVAAYLSLRFLTRYFETRTLTPFAIYCVTAGIASLGWLTLTT</sequence>
<feature type="transmembrane region" description="Helical" evidence="17">
    <location>
        <begin position="291"/>
        <end position="309"/>
    </location>
</feature>
<comment type="function">
    <text evidence="17">Catalyzes the dephosphorylation of undecaprenyl diphosphate (UPP). Confers resistance to bacitracin.</text>
</comment>
<comment type="catalytic activity">
    <reaction evidence="16 17">
        <text>di-trans,octa-cis-undecaprenyl diphosphate + H2O = di-trans,octa-cis-undecaprenyl phosphate + phosphate + H(+)</text>
        <dbReference type="Rhea" id="RHEA:28094"/>
        <dbReference type="ChEBI" id="CHEBI:15377"/>
        <dbReference type="ChEBI" id="CHEBI:15378"/>
        <dbReference type="ChEBI" id="CHEBI:43474"/>
        <dbReference type="ChEBI" id="CHEBI:58405"/>
        <dbReference type="ChEBI" id="CHEBI:60392"/>
        <dbReference type="EC" id="3.6.1.27"/>
    </reaction>
</comment>
<comment type="similarity">
    <text evidence="2 17">Belongs to the UppP family.</text>
</comment>
<evidence type="ECO:0000256" key="16">
    <source>
        <dbReference type="ARBA" id="ARBA00047594"/>
    </source>
</evidence>
<evidence type="ECO:0000256" key="6">
    <source>
        <dbReference type="ARBA" id="ARBA00022692"/>
    </source>
</evidence>
<evidence type="ECO:0000256" key="8">
    <source>
        <dbReference type="ARBA" id="ARBA00022960"/>
    </source>
</evidence>
<feature type="transmembrane region" description="Helical" evidence="17">
    <location>
        <begin position="353"/>
        <end position="373"/>
    </location>
</feature>
<feature type="transmembrane region" description="Helical" evidence="17">
    <location>
        <begin position="167"/>
        <end position="183"/>
    </location>
</feature>
<gene>
    <name evidence="17" type="primary">uppP</name>
    <name evidence="18" type="ORF">GCM10010170_054050</name>
</gene>
<feature type="transmembrane region" description="Helical" evidence="17">
    <location>
        <begin position="321"/>
        <end position="341"/>
    </location>
</feature>
<dbReference type="NCBIfam" id="NF001395">
    <property type="entry name" value="PRK00281.3-1"/>
    <property type="match status" value="1"/>
</dbReference>
<evidence type="ECO:0000256" key="15">
    <source>
        <dbReference type="ARBA" id="ARBA00032932"/>
    </source>
</evidence>
<keyword evidence="8 17" id="KW-0133">Cell shape</keyword>
<accession>A0ABP5TR99</accession>